<feature type="domain" description="Polypeptide-transport-associated ShlB-type" evidence="6">
    <location>
        <begin position="67"/>
        <end position="141"/>
    </location>
</feature>
<evidence type="ECO:0000256" key="1">
    <source>
        <dbReference type="ARBA" id="ARBA00022452"/>
    </source>
</evidence>
<dbReference type="GO" id="GO:0008320">
    <property type="term" value="F:protein transmembrane transporter activity"/>
    <property type="evidence" value="ECO:0007669"/>
    <property type="project" value="TreeGrafter"/>
</dbReference>
<keyword evidence="3" id="KW-0998">Cell outer membrane</keyword>
<proteinExistence type="predicted"/>
<accession>A0A158EJF5</accession>
<feature type="chain" id="PRO_5007625210" evidence="4">
    <location>
        <begin position="34"/>
        <end position="569"/>
    </location>
</feature>
<dbReference type="AlphaFoldDB" id="A0A158EJF5"/>
<dbReference type="InterPro" id="IPR013686">
    <property type="entry name" value="Polypept-transport_assoc_ShlB"/>
</dbReference>
<organism evidence="7 8">
    <name type="scientific">Caballeronia calidae</name>
    <dbReference type="NCBI Taxonomy" id="1777139"/>
    <lineage>
        <taxon>Bacteria</taxon>
        <taxon>Pseudomonadati</taxon>
        <taxon>Pseudomonadota</taxon>
        <taxon>Betaproteobacteria</taxon>
        <taxon>Burkholderiales</taxon>
        <taxon>Burkholderiaceae</taxon>
        <taxon>Caballeronia</taxon>
    </lineage>
</organism>
<evidence type="ECO:0000259" key="5">
    <source>
        <dbReference type="Pfam" id="PF03865"/>
    </source>
</evidence>
<gene>
    <name evidence="7" type="ORF">AWB78_08332</name>
</gene>
<evidence type="ECO:0000256" key="4">
    <source>
        <dbReference type="SAM" id="SignalP"/>
    </source>
</evidence>
<keyword evidence="1" id="KW-0472">Membrane</keyword>
<dbReference type="PANTHER" id="PTHR34597">
    <property type="entry name" value="SLR1661 PROTEIN"/>
    <property type="match status" value="1"/>
</dbReference>
<protein>
    <submittedName>
        <fullName evidence="7">Surface antigen (D15)</fullName>
    </submittedName>
</protein>
<dbReference type="Pfam" id="PF03865">
    <property type="entry name" value="ShlB"/>
    <property type="match status" value="1"/>
</dbReference>
<keyword evidence="4" id="KW-0732">Signal</keyword>
<dbReference type="InterPro" id="IPR005565">
    <property type="entry name" value="Hemolysn_activator_HlyB_C"/>
</dbReference>
<dbReference type="Pfam" id="PF08479">
    <property type="entry name" value="POTRA_2"/>
    <property type="match status" value="1"/>
</dbReference>
<keyword evidence="1" id="KW-1134">Transmembrane beta strand</keyword>
<name>A0A158EJF5_9BURK</name>
<evidence type="ECO:0000259" key="6">
    <source>
        <dbReference type="Pfam" id="PF08479"/>
    </source>
</evidence>
<sequence length="569" mass="59704">MPLENRWQLNKQFKPRMLCGPILMASLVGASYAGQDVAVQPAGATPAPASMAQAAPLIDSGKVEPITIRSVDVQGYTLLSEASVQEVLRPFVDTALNPDALHAMSNALMQAYERAGYAGVVAYAPPQKLDNGHVQLRIVEGHLSRLEIETTSHTDEANVRNSLPALREGKPVSLTQINTELDVANENPNKRTLVTLKPGEAQGDIVAHVTVVDAAAWSGSLGTDNSGSGESGRLRVKGSASYTNLFDRDQSLSAQFTVAPQHPALANLFYGGYTAPIYSLGLLVGGYVAESHSAVGTLQTPAGPLNYSGDTTSYGLFVTRLLPRVGNYAQRISMALGGRQSRNECEIAGSSDVCGNSAVSYRLTPLSLSYSASYATVDDKISAMGVVALSHNIPTGGMGSQTQLDMVRPGASGSYTILSAQGTFRVGRPNEAHLDANVAMQRASSPLVSSDAFHAGGMASVRGYDEGELAGDNGVSATVQLYTPAWEAFGGAIQGLGFVDSAHAANRDGALCDVRHLRSACNLLSTGVQLSWSSGKSWRAQAALARAMVSGPATDAGTWRVLLAASYLF</sequence>
<dbReference type="GO" id="GO:0098046">
    <property type="term" value="C:type V protein secretion system complex"/>
    <property type="evidence" value="ECO:0007669"/>
    <property type="project" value="TreeGrafter"/>
</dbReference>
<keyword evidence="8" id="KW-1185">Reference proteome</keyword>
<evidence type="ECO:0000256" key="2">
    <source>
        <dbReference type="ARBA" id="ARBA00022692"/>
    </source>
</evidence>
<dbReference type="PANTHER" id="PTHR34597:SF3">
    <property type="entry name" value="OUTER MEMBRANE TRANSPORTER CDIB"/>
    <property type="match status" value="1"/>
</dbReference>
<evidence type="ECO:0000256" key="3">
    <source>
        <dbReference type="ARBA" id="ARBA00023237"/>
    </source>
</evidence>
<feature type="signal peptide" evidence="4">
    <location>
        <begin position="1"/>
        <end position="33"/>
    </location>
</feature>
<dbReference type="GO" id="GO:0046819">
    <property type="term" value="P:protein secretion by the type V secretion system"/>
    <property type="evidence" value="ECO:0007669"/>
    <property type="project" value="TreeGrafter"/>
</dbReference>
<dbReference type="EMBL" id="FCOX02000149">
    <property type="protein sequence ID" value="SAL06944.1"/>
    <property type="molecule type" value="Genomic_DNA"/>
</dbReference>
<dbReference type="Proteomes" id="UP000071859">
    <property type="component" value="Unassembled WGS sequence"/>
</dbReference>
<comment type="caution">
    <text evidence="7">The sequence shown here is derived from an EMBL/GenBank/DDBJ whole genome shotgun (WGS) entry which is preliminary data.</text>
</comment>
<keyword evidence="2" id="KW-0812">Transmembrane</keyword>
<dbReference type="Gene3D" id="2.40.160.50">
    <property type="entry name" value="membrane protein fhac: a member of the omp85/tpsb transporter family"/>
    <property type="match status" value="1"/>
</dbReference>
<evidence type="ECO:0000313" key="8">
    <source>
        <dbReference type="Proteomes" id="UP000071859"/>
    </source>
</evidence>
<dbReference type="Gene3D" id="3.10.20.310">
    <property type="entry name" value="membrane protein fhac"/>
    <property type="match status" value="1"/>
</dbReference>
<evidence type="ECO:0000313" key="7">
    <source>
        <dbReference type="EMBL" id="SAL06944.1"/>
    </source>
</evidence>
<dbReference type="InterPro" id="IPR051544">
    <property type="entry name" value="TPS_OM_transporter"/>
</dbReference>
<reference evidence="7" key="1">
    <citation type="submission" date="2016-01" db="EMBL/GenBank/DDBJ databases">
        <authorList>
            <person name="Peeters C."/>
        </authorList>
    </citation>
    <scope>NUCLEOTIDE SEQUENCE</scope>
    <source>
        <strain evidence="7">LMG 29321</strain>
    </source>
</reference>
<feature type="domain" description="Haemolysin activator HlyB C-terminal" evidence="5">
    <location>
        <begin position="208"/>
        <end position="481"/>
    </location>
</feature>